<dbReference type="EMBL" id="QPFP01000043">
    <property type="protein sequence ID" value="TEB27082.1"/>
    <property type="molecule type" value="Genomic_DNA"/>
</dbReference>
<dbReference type="OrthoDB" id="3101901at2759"/>
<dbReference type="AlphaFoldDB" id="A0A4Y7SZ16"/>
<dbReference type="SUPFAM" id="SSF52047">
    <property type="entry name" value="RNI-like"/>
    <property type="match status" value="1"/>
</dbReference>
<gene>
    <name evidence="1" type="ORF">FA13DRAFT_975845</name>
</gene>
<reference evidence="1 2" key="1">
    <citation type="journal article" date="2019" name="Nat. Ecol. Evol.">
        <title>Megaphylogeny resolves global patterns of mushroom evolution.</title>
        <authorList>
            <person name="Varga T."/>
            <person name="Krizsan K."/>
            <person name="Foldi C."/>
            <person name="Dima B."/>
            <person name="Sanchez-Garcia M."/>
            <person name="Sanchez-Ramirez S."/>
            <person name="Szollosi G.J."/>
            <person name="Szarkandi J.G."/>
            <person name="Papp V."/>
            <person name="Albert L."/>
            <person name="Andreopoulos W."/>
            <person name="Angelini C."/>
            <person name="Antonin V."/>
            <person name="Barry K.W."/>
            <person name="Bougher N.L."/>
            <person name="Buchanan P."/>
            <person name="Buyck B."/>
            <person name="Bense V."/>
            <person name="Catcheside P."/>
            <person name="Chovatia M."/>
            <person name="Cooper J."/>
            <person name="Damon W."/>
            <person name="Desjardin D."/>
            <person name="Finy P."/>
            <person name="Geml J."/>
            <person name="Haridas S."/>
            <person name="Hughes K."/>
            <person name="Justo A."/>
            <person name="Karasinski D."/>
            <person name="Kautmanova I."/>
            <person name="Kiss B."/>
            <person name="Kocsube S."/>
            <person name="Kotiranta H."/>
            <person name="LaButti K.M."/>
            <person name="Lechner B.E."/>
            <person name="Liimatainen K."/>
            <person name="Lipzen A."/>
            <person name="Lukacs Z."/>
            <person name="Mihaltcheva S."/>
            <person name="Morgado L.N."/>
            <person name="Niskanen T."/>
            <person name="Noordeloos M.E."/>
            <person name="Ohm R.A."/>
            <person name="Ortiz-Santana B."/>
            <person name="Ovrebo C."/>
            <person name="Racz N."/>
            <person name="Riley R."/>
            <person name="Savchenko A."/>
            <person name="Shiryaev A."/>
            <person name="Soop K."/>
            <person name="Spirin V."/>
            <person name="Szebenyi C."/>
            <person name="Tomsovsky M."/>
            <person name="Tulloss R.E."/>
            <person name="Uehling J."/>
            <person name="Grigoriev I.V."/>
            <person name="Vagvolgyi C."/>
            <person name="Papp T."/>
            <person name="Martin F.M."/>
            <person name="Miettinen O."/>
            <person name="Hibbett D.S."/>
            <person name="Nagy L.G."/>
        </authorList>
    </citation>
    <scope>NUCLEOTIDE SEQUENCE [LARGE SCALE GENOMIC DNA]</scope>
    <source>
        <strain evidence="1 2">FP101781</strain>
    </source>
</reference>
<protein>
    <recommendedName>
        <fullName evidence="3">F-box domain-containing protein</fullName>
    </recommendedName>
</protein>
<name>A0A4Y7SZ16_COPMI</name>
<keyword evidence="2" id="KW-1185">Reference proteome</keyword>
<sequence>MPTPHVPTEIVDEILKNVYAKNKKPTLLSSRMVCHSWSQTSPKSLFDEGVVFKSWDDVRTFLGLLSAPTSTFSPEVNTKHLALTNLTALDNKATAALESLMSIITMKESLSIHVSKSGIADILAQVSQGWAHIGRLTLSGGNHPPATFFNQLVSFPQLHHLTLQDFQLQGVQNAPTVQFRFPDVITKLSLRGSSKLWTFFRAHVIPGRGFAKISELTIETRFTFRDEGMNDMVQCFRGLEGIHTLNIHALPNPGNRDLIRDMKNTFQTRHLRSAAIPGLRRLYLGFSEMPAHFVFGCIIMHTIYLPSTQIGAIIEFEVPRISALGLWDDQDPQAQIRQLLLETQTDTPMAADFGRALRIRGCEGALPPSVVEASGRAMVCDYPVIFMGLGGEEGISM</sequence>
<dbReference type="Proteomes" id="UP000298030">
    <property type="component" value="Unassembled WGS sequence"/>
</dbReference>
<comment type="caution">
    <text evidence="1">The sequence shown here is derived from an EMBL/GenBank/DDBJ whole genome shotgun (WGS) entry which is preliminary data.</text>
</comment>
<accession>A0A4Y7SZ16</accession>
<organism evidence="1 2">
    <name type="scientific">Coprinellus micaceus</name>
    <name type="common">Glistening ink-cap mushroom</name>
    <name type="synonym">Coprinus micaceus</name>
    <dbReference type="NCBI Taxonomy" id="71717"/>
    <lineage>
        <taxon>Eukaryota</taxon>
        <taxon>Fungi</taxon>
        <taxon>Dikarya</taxon>
        <taxon>Basidiomycota</taxon>
        <taxon>Agaricomycotina</taxon>
        <taxon>Agaricomycetes</taxon>
        <taxon>Agaricomycetidae</taxon>
        <taxon>Agaricales</taxon>
        <taxon>Agaricineae</taxon>
        <taxon>Psathyrellaceae</taxon>
        <taxon>Coprinellus</taxon>
    </lineage>
</organism>
<evidence type="ECO:0000313" key="2">
    <source>
        <dbReference type="Proteomes" id="UP000298030"/>
    </source>
</evidence>
<evidence type="ECO:0008006" key="3">
    <source>
        <dbReference type="Google" id="ProtNLM"/>
    </source>
</evidence>
<proteinExistence type="predicted"/>
<evidence type="ECO:0000313" key="1">
    <source>
        <dbReference type="EMBL" id="TEB27082.1"/>
    </source>
</evidence>